<organismHost>
    <name type="scientific">Paramecium bursaria</name>
    <dbReference type="NCBI Taxonomy" id="74790"/>
</organismHost>
<organism evidence="1 3">
    <name type="scientific">Paramecium bursaria Chlorella virus MT325</name>
    <name type="common">PBCV-MT325</name>
    <dbReference type="NCBI Taxonomy" id="346932"/>
    <lineage>
        <taxon>Viruses</taxon>
        <taxon>Varidnaviria</taxon>
        <taxon>Bamfordvirae</taxon>
        <taxon>Nucleocytoviricota</taxon>
        <taxon>Megaviricetes</taxon>
        <taxon>Algavirales</taxon>
        <taxon>Phycodnaviridae</taxon>
        <taxon>Chlorovirus</taxon>
        <taxon>Chlorovirus conductrix</taxon>
        <taxon>Paramecium bursaria Chlorella virus A1</taxon>
    </lineage>
</organism>
<accession>A7IT84</accession>
<evidence type="ECO:0000313" key="2">
    <source>
        <dbReference type="EMBL" id="ABT14394.1"/>
    </source>
</evidence>
<dbReference type="Proteomes" id="UP000246715">
    <property type="component" value="Segment"/>
</dbReference>
<evidence type="ECO:0000313" key="1">
    <source>
        <dbReference type="EMBL" id="ABT13558.1"/>
    </source>
</evidence>
<name>A7IT84_PBCVM</name>
<evidence type="ECO:0000313" key="3">
    <source>
        <dbReference type="Proteomes" id="UP000246715"/>
    </source>
</evidence>
<sequence length="74" mass="8031">MPGKVALEHRDLLGRNHRLLNGAGHLDVNVVMLLTLLGHLDLGIVQRRVLGEELLDGNHCLSGCLFVCLIVIVG</sequence>
<dbReference type="EMBL" id="DQ491001">
    <property type="protein sequence ID" value="ABT14394.1"/>
    <property type="molecule type" value="Genomic_DNA"/>
</dbReference>
<proteinExistence type="predicted"/>
<reference evidence="1 3" key="1">
    <citation type="journal article" date="2007" name="Virology">
        <title>Sequence and annotation of the 314-kb MT325 and the 321-kb FR483 viruses that infect Chlorella Pbi.</title>
        <authorList>
            <person name="Fitzgerald L.A."/>
            <person name="Graves M.V."/>
            <person name="Li X."/>
            <person name="Feldblyum T."/>
            <person name="Hartigan J."/>
            <person name="Van Etten J.L."/>
        </authorList>
    </citation>
    <scope>NUCLEOTIDE SEQUENCE [LARGE SCALE GENOMIC DNA]</scope>
    <source>
        <strain evidence="1 3">MT325</strain>
    </source>
</reference>
<gene>
    <name evidence="1" type="primary">m004R</name>
    <name evidence="2" type="synonym">m840L</name>
    <name evidence="1" type="ORF">MT325_m004R</name>
    <name evidence="2" type="ORF">MT325_m840L</name>
</gene>
<dbReference type="EMBL" id="DQ491001">
    <property type="protein sequence ID" value="ABT13558.1"/>
    <property type="molecule type" value="Genomic_DNA"/>
</dbReference>
<protein>
    <submittedName>
        <fullName evidence="1">Uncharacterized protein m004R</fullName>
    </submittedName>
    <submittedName>
        <fullName evidence="2">Uncharacterized protein m840L</fullName>
    </submittedName>
</protein>